<dbReference type="GeneID" id="23778872"/>
<name>A0A0C2VFW7_MYCCA</name>
<protein>
    <submittedName>
        <fullName evidence="1">Uncharacterized protein</fullName>
    </submittedName>
</protein>
<reference evidence="1 2" key="1">
    <citation type="submission" date="2015-01" db="EMBL/GenBank/DDBJ databases">
        <title>Draft Genome Sequence of Mycoplasma capricolum subsp. capricolum str. GM508D.</title>
        <authorList>
            <person name="Calcutt M.J."/>
            <person name="Foecking M.F."/>
        </authorList>
    </citation>
    <scope>NUCLEOTIDE SEQUENCE [LARGE SCALE GENOMIC DNA]</scope>
    <source>
        <strain evidence="1 2">GM508D</strain>
    </source>
</reference>
<dbReference type="RefSeq" id="WP_011387066.1">
    <property type="nucleotide sequence ID" value="NZ_CP101903.1"/>
</dbReference>
<dbReference type="EMBL" id="JXQB01000001">
    <property type="protein sequence ID" value="KIM13793.1"/>
    <property type="molecule type" value="Genomic_DNA"/>
</dbReference>
<accession>A0A0C2VFW7</accession>
<evidence type="ECO:0000313" key="1">
    <source>
        <dbReference type="EMBL" id="KIM13793.1"/>
    </source>
</evidence>
<dbReference type="AlphaFoldDB" id="A0A0C2VFW7"/>
<sequence length="137" mass="16410">MKEIKTILSYPQIIQKKLEDDKYDLFDSIIQELRDKDIIEENLEQIYRFKHVSDFSSTKLLDFLKNHNLGDFEDWIYIDKKENKLKVYEKAYAESIILADVLVELANHMADKKDEILDFDHKEITLDKVDKKLLELE</sequence>
<organism evidence="1 2">
    <name type="scientific">Mycoplasma capricolum subsp. capricolum</name>
    <dbReference type="NCBI Taxonomy" id="40479"/>
    <lineage>
        <taxon>Bacteria</taxon>
        <taxon>Bacillati</taxon>
        <taxon>Mycoplasmatota</taxon>
        <taxon>Mollicutes</taxon>
        <taxon>Mycoplasmataceae</taxon>
        <taxon>Mycoplasma</taxon>
    </lineage>
</organism>
<proteinExistence type="predicted"/>
<evidence type="ECO:0000313" key="2">
    <source>
        <dbReference type="Proteomes" id="UP000031975"/>
    </source>
</evidence>
<gene>
    <name evidence="1" type="ORF">MCGM508_01715</name>
</gene>
<comment type="caution">
    <text evidence="1">The sequence shown here is derived from an EMBL/GenBank/DDBJ whole genome shotgun (WGS) entry which is preliminary data.</text>
</comment>
<dbReference type="Proteomes" id="UP000031975">
    <property type="component" value="Unassembled WGS sequence"/>
</dbReference>